<reference evidence="1 2" key="1">
    <citation type="submission" date="2018-10" db="EMBL/GenBank/DDBJ databases">
        <title>A high-quality apple genome assembly.</title>
        <authorList>
            <person name="Hu J."/>
        </authorList>
    </citation>
    <scope>NUCLEOTIDE SEQUENCE [LARGE SCALE GENOMIC DNA]</scope>
    <source>
        <strain evidence="2">cv. HFTH1</strain>
        <tissue evidence="1">Young leaf</tissue>
    </source>
</reference>
<feature type="non-terminal residue" evidence="1">
    <location>
        <position position="1"/>
    </location>
</feature>
<dbReference type="Proteomes" id="UP000290289">
    <property type="component" value="Chromosome 9"/>
</dbReference>
<accession>A0A498JAF3</accession>
<dbReference type="EMBL" id="RDQH01000335">
    <property type="protein sequence ID" value="RXH90793.1"/>
    <property type="molecule type" value="Genomic_DNA"/>
</dbReference>
<dbReference type="GO" id="GO:0003824">
    <property type="term" value="F:catalytic activity"/>
    <property type="evidence" value="ECO:0007669"/>
    <property type="project" value="InterPro"/>
</dbReference>
<evidence type="ECO:0000313" key="1">
    <source>
        <dbReference type="EMBL" id="RXH90793.1"/>
    </source>
</evidence>
<sequence length="226" mass="25486">NIVIEREITLDRILHTQFDRKKVLNQTIGRQKCYNCYDWIEHETCEKLNAGISTQLLQTLFKVKGVVYYGIAGNADPQLEIGNVTVPQFWAHTGLWNWQLDFLAMASFVYLHNDVSLHIPTSSDVKPKVRMGTKNPCQNLAFVQSGPDGTWNPYHQVCHQIGKIISVTKCNECYKLLSFAICLHCGIALSRTSICCTSEGQNMCKLQLASISSVSYGNKPSTYFCL</sequence>
<dbReference type="PANTHER" id="PTHR21234:SF42">
    <property type="entry name" value="PHOSPHORYLASE SUPERFAMILY PROTEIN"/>
    <property type="match status" value="1"/>
</dbReference>
<protein>
    <recommendedName>
        <fullName evidence="3">Nucleoside phosphorylase domain-containing protein</fullName>
    </recommendedName>
</protein>
<dbReference type="SUPFAM" id="SSF53167">
    <property type="entry name" value="Purine and uridine phosphorylases"/>
    <property type="match status" value="1"/>
</dbReference>
<keyword evidence="2" id="KW-1185">Reference proteome</keyword>
<dbReference type="GO" id="GO:0009116">
    <property type="term" value="P:nucleoside metabolic process"/>
    <property type="evidence" value="ECO:0007669"/>
    <property type="project" value="InterPro"/>
</dbReference>
<dbReference type="InterPro" id="IPR035994">
    <property type="entry name" value="Nucleoside_phosphorylase_sf"/>
</dbReference>
<dbReference type="PANTHER" id="PTHR21234">
    <property type="entry name" value="PURINE NUCLEOSIDE PHOSPHORYLASE"/>
    <property type="match status" value="1"/>
</dbReference>
<organism evidence="1 2">
    <name type="scientific">Malus domestica</name>
    <name type="common">Apple</name>
    <name type="synonym">Pyrus malus</name>
    <dbReference type="NCBI Taxonomy" id="3750"/>
    <lineage>
        <taxon>Eukaryota</taxon>
        <taxon>Viridiplantae</taxon>
        <taxon>Streptophyta</taxon>
        <taxon>Embryophyta</taxon>
        <taxon>Tracheophyta</taxon>
        <taxon>Spermatophyta</taxon>
        <taxon>Magnoliopsida</taxon>
        <taxon>eudicotyledons</taxon>
        <taxon>Gunneridae</taxon>
        <taxon>Pentapetalae</taxon>
        <taxon>rosids</taxon>
        <taxon>fabids</taxon>
        <taxon>Rosales</taxon>
        <taxon>Rosaceae</taxon>
        <taxon>Amygdaloideae</taxon>
        <taxon>Maleae</taxon>
        <taxon>Malus</taxon>
    </lineage>
</organism>
<evidence type="ECO:0000313" key="2">
    <source>
        <dbReference type="Proteomes" id="UP000290289"/>
    </source>
</evidence>
<dbReference type="AlphaFoldDB" id="A0A498JAF3"/>
<proteinExistence type="predicted"/>
<gene>
    <name evidence="1" type="ORF">DVH24_035557</name>
</gene>
<dbReference type="Gene3D" id="3.40.50.1580">
    <property type="entry name" value="Nucleoside phosphorylase domain"/>
    <property type="match status" value="1"/>
</dbReference>
<evidence type="ECO:0008006" key="3">
    <source>
        <dbReference type="Google" id="ProtNLM"/>
    </source>
</evidence>
<comment type="caution">
    <text evidence="1">The sequence shown here is derived from an EMBL/GenBank/DDBJ whole genome shotgun (WGS) entry which is preliminary data.</text>
</comment>
<name>A0A498JAF3_MALDO</name>